<dbReference type="AlphaFoldDB" id="A0A4P8YMC1"/>
<dbReference type="Pfam" id="PF07690">
    <property type="entry name" value="MFS_1"/>
    <property type="match status" value="1"/>
</dbReference>
<dbReference type="KEGG" id="izh:FEM41_16840"/>
<evidence type="ECO:0000313" key="10">
    <source>
        <dbReference type="Proteomes" id="UP000302163"/>
    </source>
</evidence>
<keyword evidence="6 7" id="KW-0472">Membrane</keyword>
<feature type="transmembrane region" description="Helical" evidence="7">
    <location>
        <begin position="141"/>
        <end position="162"/>
    </location>
</feature>
<evidence type="ECO:0000256" key="2">
    <source>
        <dbReference type="ARBA" id="ARBA00022448"/>
    </source>
</evidence>
<reference evidence="9 10" key="1">
    <citation type="submission" date="2019-05" db="EMBL/GenBank/DDBJ databases">
        <title>Complete genome sequence of Izhakiella calystegiae KSNA2, an endophyte isolated from beach morning glory (Calystegia soldanella).</title>
        <authorList>
            <person name="Jiang L."/>
            <person name="Jeong J.C."/>
            <person name="Kim C.Y."/>
            <person name="Kim D.H."/>
            <person name="Kim S.W."/>
            <person name="Lee j."/>
        </authorList>
    </citation>
    <scope>NUCLEOTIDE SEQUENCE [LARGE SCALE GENOMIC DNA]</scope>
    <source>
        <strain evidence="9 10">KSNA2</strain>
    </source>
</reference>
<feature type="transmembrane region" description="Helical" evidence="7">
    <location>
        <begin position="107"/>
        <end position="129"/>
    </location>
</feature>
<accession>A0A4P8YMC1</accession>
<evidence type="ECO:0000313" key="9">
    <source>
        <dbReference type="EMBL" id="QCT21196.1"/>
    </source>
</evidence>
<feature type="transmembrane region" description="Helical" evidence="7">
    <location>
        <begin position="213"/>
        <end position="233"/>
    </location>
</feature>
<keyword evidence="2" id="KW-0813">Transport</keyword>
<keyword evidence="4 7" id="KW-0812">Transmembrane</keyword>
<evidence type="ECO:0000256" key="7">
    <source>
        <dbReference type="SAM" id="Phobius"/>
    </source>
</evidence>
<feature type="transmembrane region" description="Helical" evidence="7">
    <location>
        <begin position="304"/>
        <end position="324"/>
    </location>
</feature>
<feature type="transmembrane region" description="Helical" evidence="7">
    <location>
        <begin position="371"/>
        <end position="389"/>
    </location>
</feature>
<dbReference type="InterPro" id="IPR005829">
    <property type="entry name" value="Sugar_transporter_CS"/>
</dbReference>
<gene>
    <name evidence="9" type="ORF">FEM41_16840</name>
</gene>
<dbReference type="InterPro" id="IPR011701">
    <property type="entry name" value="MFS"/>
</dbReference>
<dbReference type="RefSeq" id="WP_138097352.1">
    <property type="nucleotide sequence ID" value="NZ_CP040428.1"/>
</dbReference>
<dbReference type="PROSITE" id="PS00216">
    <property type="entry name" value="SUGAR_TRANSPORT_1"/>
    <property type="match status" value="1"/>
</dbReference>
<feature type="transmembrane region" description="Helical" evidence="7">
    <location>
        <begin position="276"/>
        <end position="298"/>
    </location>
</feature>
<dbReference type="Proteomes" id="UP000302163">
    <property type="component" value="Chromosome"/>
</dbReference>
<keyword evidence="3" id="KW-1003">Cell membrane</keyword>
<comment type="subcellular location">
    <subcellularLocation>
        <location evidence="1">Cell membrane</location>
        <topology evidence="1">Multi-pass membrane protein</topology>
    </subcellularLocation>
</comment>
<feature type="transmembrane region" description="Helical" evidence="7">
    <location>
        <begin position="345"/>
        <end position="365"/>
    </location>
</feature>
<feature type="domain" description="Major facilitator superfamily (MFS) profile" evidence="8">
    <location>
        <begin position="15"/>
        <end position="404"/>
    </location>
</feature>
<feature type="transmembrane region" description="Helical" evidence="7">
    <location>
        <begin position="245"/>
        <end position="269"/>
    </location>
</feature>
<dbReference type="GO" id="GO:0005886">
    <property type="term" value="C:plasma membrane"/>
    <property type="evidence" value="ECO:0007669"/>
    <property type="project" value="UniProtKB-SubCell"/>
</dbReference>
<evidence type="ECO:0000256" key="3">
    <source>
        <dbReference type="ARBA" id="ARBA00022475"/>
    </source>
</evidence>
<protein>
    <submittedName>
        <fullName evidence="9">MFS transporter</fullName>
    </submittedName>
</protein>
<name>A0A4P8YMC1_9ENTR</name>
<dbReference type="SUPFAM" id="SSF103473">
    <property type="entry name" value="MFS general substrate transporter"/>
    <property type="match status" value="1"/>
</dbReference>
<dbReference type="InterPro" id="IPR050171">
    <property type="entry name" value="MFS_Transporters"/>
</dbReference>
<keyword evidence="10" id="KW-1185">Reference proteome</keyword>
<dbReference type="PROSITE" id="PS50850">
    <property type="entry name" value="MFS"/>
    <property type="match status" value="1"/>
</dbReference>
<evidence type="ECO:0000256" key="6">
    <source>
        <dbReference type="ARBA" id="ARBA00023136"/>
    </source>
</evidence>
<dbReference type="OrthoDB" id="7283458at2"/>
<feature type="transmembrane region" description="Helical" evidence="7">
    <location>
        <begin position="168"/>
        <end position="186"/>
    </location>
</feature>
<feature type="transmembrane region" description="Helical" evidence="7">
    <location>
        <begin position="82"/>
        <end position="101"/>
    </location>
</feature>
<evidence type="ECO:0000256" key="5">
    <source>
        <dbReference type="ARBA" id="ARBA00022989"/>
    </source>
</evidence>
<dbReference type="PANTHER" id="PTHR23517:SF13">
    <property type="entry name" value="MAJOR FACILITATOR SUPERFAMILY MFS_1"/>
    <property type="match status" value="1"/>
</dbReference>
<sequence>MSSSLTRKLRQSDAALTALHAQTLVVTLAASSASTPLYALYRAAWTFSPFLLTVAFAAYAIALLLTLLFVGRLSDRIGRRPVILGALLFEGASMLLFLNATDIGWLIGARLVLGVATGLATSALSAAIIDLSPQRGGFVNGVSPLFGMGVGALGGGLLAQYAPAPLHFIYALLLGLFALQFIRTWFSRETAGVLRPDAWQPLPKIAVPPAARATLLLVSPVNIAAWALCGFYLSLMPSLLQQVTGITALGFSGLAVALLAFSGAAAVVVARHQSGYRALAGGTMAMIPGSLLILAGIISGSVALLLVGSVFAGAGLGAGFLGAIKSIVPLAEPHERAGLMAVFYIESYLANAIPAMSAGLLVQVIGLKATAQAMSLLVLCLSAIAAVTVRKVGRQQAAPDMPHA</sequence>
<feature type="transmembrane region" description="Helical" evidence="7">
    <location>
        <begin position="45"/>
        <end position="70"/>
    </location>
</feature>
<proteinExistence type="predicted"/>
<organism evidence="9 10">
    <name type="scientific">Jejubacter calystegiae</name>
    <dbReference type="NCBI Taxonomy" id="2579935"/>
    <lineage>
        <taxon>Bacteria</taxon>
        <taxon>Pseudomonadati</taxon>
        <taxon>Pseudomonadota</taxon>
        <taxon>Gammaproteobacteria</taxon>
        <taxon>Enterobacterales</taxon>
        <taxon>Enterobacteriaceae</taxon>
        <taxon>Jejubacter</taxon>
    </lineage>
</organism>
<evidence type="ECO:0000259" key="8">
    <source>
        <dbReference type="PROSITE" id="PS50850"/>
    </source>
</evidence>
<dbReference type="GO" id="GO:0022857">
    <property type="term" value="F:transmembrane transporter activity"/>
    <property type="evidence" value="ECO:0007669"/>
    <property type="project" value="InterPro"/>
</dbReference>
<dbReference type="InterPro" id="IPR036259">
    <property type="entry name" value="MFS_trans_sf"/>
</dbReference>
<evidence type="ECO:0000256" key="1">
    <source>
        <dbReference type="ARBA" id="ARBA00004651"/>
    </source>
</evidence>
<dbReference type="InterPro" id="IPR020846">
    <property type="entry name" value="MFS_dom"/>
</dbReference>
<dbReference type="EMBL" id="CP040428">
    <property type="protein sequence ID" value="QCT21196.1"/>
    <property type="molecule type" value="Genomic_DNA"/>
</dbReference>
<keyword evidence="5 7" id="KW-1133">Transmembrane helix</keyword>
<evidence type="ECO:0000256" key="4">
    <source>
        <dbReference type="ARBA" id="ARBA00022692"/>
    </source>
</evidence>
<dbReference type="Gene3D" id="1.20.1250.20">
    <property type="entry name" value="MFS general substrate transporter like domains"/>
    <property type="match status" value="1"/>
</dbReference>
<dbReference type="PANTHER" id="PTHR23517">
    <property type="entry name" value="RESISTANCE PROTEIN MDTM, PUTATIVE-RELATED-RELATED"/>
    <property type="match status" value="1"/>
</dbReference>